<evidence type="ECO:0000256" key="1">
    <source>
        <dbReference type="SAM" id="SignalP"/>
    </source>
</evidence>
<evidence type="ECO:0000313" key="2">
    <source>
        <dbReference type="EMBL" id="PVH95962.1"/>
    </source>
</evidence>
<dbReference type="EMBL" id="KZ805479">
    <property type="protein sequence ID" value="PVH95962.1"/>
    <property type="molecule type" value="Genomic_DNA"/>
</dbReference>
<gene>
    <name evidence="2" type="ORF">DM02DRAFT_136781</name>
</gene>
<organism evidence="2 3">
    <name type="scientific">Periconia macrospinosa</name>
    <dbReference type="NCBI Taxonomy" id="97972"/>
    <lineage>
        <taxon>Eukaryota</taxon>
        <taxon>Fungi</taxon>
        <taxon>Dikarya</taxon>
        <taxon>Ascomycota</taxon>
        <taxon>Pezizomycotina</taxon>
        <taxon>Dothideomycetes</taxon>
        <taxon>Pleosporomycetidae</taxon>
        <taxon>Pleosporales</taxon>
        <taxon>Massarineae</taxon>
        <taxon>Periconiaceae</taxon>
        <taxon>Periconia</taxon>
    </lineage>
</organism>
<keyword evidence="3" id="KW-1185">Reference proteome</keyword>
<accession>A0A2V1DD00</accession>
<keyword evidence="1" id="KW-0732">Signal</keyword>
<sequence>MYLSTALIIFGALNLASSALIKSPRDPGPIDPTQCGWLSPIYPPGGDINNMKVNECRSFALLPLTTLDVKYIVNPDCRCKFFSDKHCDAGTEVIDAESSTTGVLHYLENNDGNMAYLCEKVN</sequence>
<protein>
    <submittedName>
        <fullName evidence="2">Uncharacterized protein</fullName>
    </submittedName>
</protein>
<proteinExistence type="predicted"/>
<evidence type="ECO:0000313" key="3">
    <source>
        <dbReference type="Proteomes" id="UP000244855"/>
    </source>
</evidence>
<feature type="chain" id="PRO_5015917694" evidence="1">
    <location>
        <begin position="19"/>
        <end position="122"/>
    </location>
</feature>
<name>A0A2V1DD00_9PLEO</name>
<dbReference type="AlphaFoldDB" id="A0A2V1DD00"/>
<reference evidence="2 3" key="1">
    <citation type="journal article" date="2018" name="Sci. Rep.">
        <title>Comparative genomics provides insights into the lifestyle and reveals functional heterogeneity of dark septate endophytic fungi.</title>
        <authorList>
            <person name="Knapp D.G."/>
            <person name="Nemeth J.B."/>
            <person name="Barry K."/>
            <person name="Hainaut M."/>
            <person name="Henrissat B."/>
            <person name="Johnson J."/>
            <person name="Kuo A."/>
            <person name="Lim J.H.P."/>
            <person name="Lipzen A."/>
            <person name="Nolan M."/>
            <person name="Ohm R.A."/>
            <person name="Tamas L."/>
            <person name="Grigoriev I.V."/>
            <person name="Spatafora J.W."/>
            <person name="Nagy L.G."/>
            <person name="Kovacs G.M."/>
        </authorList>
    </citation>
    <scope>NUCLEOTIDE SEQUENCE [LARGE SCALE GENOMIC DNA]</scope>
    <source>
        <strain evidence="2 3">DSE2036</strain>
    </source>
</reference>
<dbReference type="Proteomes" id="UP000244855">
    <property type="component" value="Unassembled WGS sequence"/>
</dbReference>
<feature type="signal peptide" evidence="1">
    <location>
        <begin position="1"/>
        <end position="18"/>
    </location>
</feature>